<comment type="caution">
    <text evidence="1">The sequence shown here is derived from an EMBL/GenBank/DDBJ whole genome shotgun (WGS) entry which is preliminary data.</text>
</comment>
<reference evidence="2" key="1">
    <citation type="journal article" date="2019" name="Int. J. Syst. Evol. Microbiol.">
        <title>The Global Catalogue of Microorganisms (GCM) 10K type strain sequencing project: providing services to taxonomists for standard genome sequencing and annotation.</title>
        <authorList>
            <consortium name="The Broad Institute Genomics Platform"/>
            <consortium name="The Broad Institute Genome Sequencing Center for Infectious Disease"/>
            <person name="Wu L."/>
            <person name="Ma J."/>
        </authorList>
    </citation>
    <scope>NUCLEOTIDE SEQUENCE [LARGE SCALE GENOMIC DNA]</scope>
    <source>
        <strain evidence="2">CECT 7706</strain>
    </source>
</reference>
<dbReference type="EMBL" id="JAUFQS010000047">
    <property type="protein sequence ID" value="MDN3690467.1"/>
    <property type="molecule type" value="Genomic_DNA"/>
</dbReference>
<keyword evidence="2" id="KW-1185">Reference proteome</keyword>
<accession>A0ABT8CDJ3</accession>
<evidence type="ECO:0000313" key="1">
    <source>
        <dbReference type="EMBL" id="MDN3690467.1"/>
    </source>
</evidence>
<proteinExistence type="predicted"/>
<gene>
    <name evidence="1" type="ORF">QWZ15_21790</name>
</gene>
<dbReference type="Proteomes" id="UP001236663">
    <property type="component" value="Unassembled WGS sequence"/>
</dbReference>
<protein>
    <submittedName>
        <fullName evidence="1">Type II toxin-antitoxin system VapB family antitoxin</fullName>
    </submittedName>
</protein>
<name>A0ABT8CDJ3_9BACT</name>
<organism evidence="1 2">
    <name type="scientific">Cyclobacterium jeungdonense</name>
    <dbReference type="NCBI Taxonomy" id="708087"/>
    <lineage>
        <taxon>Bacteria</taxon>
        <taxon>Pseudomonadati</taxon>
        <taxon>Bacteroidota</taxon>
        <taxon>Cytophagia</taxon>
        <taxon>Cytophagales</taxon>
        <taxon>Cyclobacteriaceae</taxon>
        <taxon>Cyclobacterium</taxon>
    </lineage>
</organism>
<dbReference type="RefSeq" id="WP_163383047.1">
    <property type="nucleotide sequence ID" value="NZ_JAUFQS010000047.1"/>
</dbReference>
<evidence type="ECO:0000313" key="2">
    <source>
        <dbReference type="Proteomes" id="UP001236663"/>
    </source>
</evidence>
<sequence length="68" mass="7681">MKVTAIIPDELIAEAMDLSKSKTITETLKIALISYNRSQKIKQLGVAVLNEPLAFKYSAQEMRDLNRE</sequence>